<evidence type="ECO:0000313" key="2">
    <source>
        <dbReference type="Proteomes" id="UP000001887"/>
    </source>
</evidence>
<protein>
    <submittedName>
        <fullName evidence="1">Uncharacterized protein</fullName>
    </submittedName>
</protein>
<dbReference type="KEGG" id="psl:Psta_0656"/>
<gene>
    <name evidence="1" type="ordered locus">Psta_0656</name>
</gene>
<dbReference type="AlphaFoldDB" id="D2R583"/>
<dbReference type="STRING" id="530564.Psta_0656"/>
<proteinExistence type="predicted"/>
<organism evidence="1 2">
    <name type="scientific">Pirellula staleyi (strain ATCC 27377 / DSM 6068 / ICPB 4128)</name>
    <name type="common">Pirella staleyi</name>
    <dbReference type="NCBI Taxonomy" id="530564"/>
    <lineage>
        <taxon>Bacteria</taxon>
        <taxon>Pseudomonadati</taxon>
        <taxon>Planctomycetota</taxon>
        <taxon>Planctomycetia</taxon>
        <taxon>Pirellulales</taxon>
        <taxon>Pirellulaceae</taxon>
        <taxon>Pirellula</taxon>
    </lineage>
</organism>
<name>D2R583_PIRSD</name>
<dbReference type="eggNOG" id="COG1475">
    <property type="taxonomic scope" value="Bacteria"/>
</dbReference>
<keyword evidence="2" id="KW-1185">Reference proteome</keyword>
<dbReference type="EMBL" id="CP001848">
    <property type="protein sequence ID" value="ADB15342.1"/>
    <property type="molecule type" value="Genomic_DNA"/>
</dbReference>
<dbReference type="Gene3D" id="3.90.1530.10">
    <property type="entry name" value="Conserved hypothetical protein from pyrococcus furiosus pfu- 392566-001, ParB domain"/>
    <property type="match status" value="1"/>
</dbReference>
<dbReference type="HOGENOM" id="CLU_1617471_0_0_0"/>
<dbReference type="SUPFAM" id="SSF110849">
    <property type="entry name" value="ParB/Sulfiredoxin"/>
    <property type="match status" value="1"/>
</dbReference>
<accession>D2R583</accession>
<dbReference type="InterPro" id="IPR036086">
    <property type="entry name" value="ParB/Sulfiredoxin_sf"/>
</dbReference>
<evidence type="ECO:0000313" key="1">
    <source>
        <dbReference type="EMBL" id="ADB15342.1"/>
    </source>
</evidence>
<sequence length="164" mass="18288">MRTMSSPTLKRELRWMKATLLKRHPLKLRAAAPQDRKRVEEQIEQLGCVTPIIAHPRDDGSLEILDGHLRAEIAGENLVPVVVLECDNAASAPIFAALQQRSDRPQVTSRYAKKTPADLVRDAEKIPASYQLLVDCGAEPQQRLLFDALEAQGLRCRVLTLTTS</sequence>
<reference evidence="1 2" key="1">
    <citation type="journal article" date="2009" name="Stand. Genomic Sci.">
        <title>Complete genome sequence of Pirellula staleyi type strain (ATCC 27377).</title>
        <authorList>
            <person name="Clum A."/>
            <person name="Tindall B.J."/>
            <person name="Sikorski J."/>
            <person name="Ivanova N."/>
            <person name="Mavrommatis K."/>
            <person name="Lucas S."/>
            <person name="Glavina del Rio T."/>
            <person name="Nolan M."/>
            <person name="Chen F."/>
            <person name="Tice H."/>
            <person name="Pitluck S."/>
            <person name="Cheng J.F."/>
            <person name="Chertkov O."/>
            <person name="Brettin T."/>
            <person name="Han C."/>
            <person name="Detter J.C."/>
            <person name="Kuske C."/>
            <person name="Bruce D."/>
            <person name="Goodwin L."/>
            <person name="Ovchinikova G."/>
            <person name="Pati A."/>
            <person name="Mikhailova N."/>
            <person name="Chen A."/>
            <person name="Palaniappan K."/>
            <person name="Land M."/>
            <person name="Hauser L."/>
            <person name="Chang Y.J."/>
            <person name="Jeffries C.D."/>
            <person name="Chain P."/>
            <person name="Rohde M."/>
            <person name="Goker M."/>
            <person name="Bristow J."/>
            <person name="Eisen J.A."/>
            <person name="Markowitz V."/>
            <person name="Hugenholtz P."/>
            <person name="Kyrpides N.C."/>
            <person name="Klenk H.P."/>
            <person name="Lapidus A."/>
        </authorList>
    </citation>
    <scope>NUCLEOTIDE SEQUENCE [LARGE SCALE GENOMIC DNA]</scope>
    <source>
        <strain evidence="2">ATCC 27377 / DSM 6068 / ICPB 4128</strain>
    </source>
</reference>
<dbReference type="Proteomes" id="UP000001887">
    <property type="component" value="Chromosome"/>
</dbReference>